<feature type="region of interest" description="Disordered" evidence="1">
    <location>
        <begin position="1"/>
        <end position="57"/>
    </location>
</feature>
<accession>A0A2N5SPN0</accession>
<sequence length="98" mass="10341">MTGDDAAHHGDARRKKESDAGTSRTTCHGNAIAETSRAATQVPVGVKTSKVPQGQGSSRLINCLSDKRSSIAARISDTHNGTQASNCNQPKARCHRSQ</sequence>
<feature type="compositionally biased region" description="Basic and acidic residues" evidence="1">
    <location>
        <begin position="1"/>
        <end position="19"/>
    </location>
</feature>
<gene>
    <name evidence="2" type="ORF">PCANC_12866</name>
    <name evidence="3" type="ORF">PCASD_05714</name>
</gene>
<reference evidence="4 5" key="1">
    <citation type="submission" date="2017-11" db="EMBL/GenBank/DDBJ databases">
        <title>De novo assembly and phasing of dikaryotic genomes from two isolates of Puccinia coronata f. sp. avenae, the causal agent of oat crown rust.</title>
        <authorList>
            <person name="Miller M.E."/>
            <person name="Zhang Y."/>
            <person name="Omidvar V."/>
            <person name="Sperschneider J."/>
            <person name="Schwessinger B."/>
            <person name="Raley C."/>
            <person name="Palmer J.M."/>
            <person name="Garnica D."/>
            <person name="Upadhyaya N."/>
            <person name="Rathjen J."/>
            <person name="Taylor J.M."/>
            <person name="Park R.F."/>
            <person name="Dodds P.N."/>
            <person name="Hirsch C.D."/>
            <person name="Kianian S.F."/>
            <person name="Figueroa M."/>
        </authorList>
    </citation>
    <scope>NUCLEOTIDE SEQUENCE [LARGE SCALE GENOMIC DNA]</scope>
    <source>
        <strain evidence="2">12NC29</strain>
        <strain evidence="3">12SD80</strain>
    </source>
</reference>
<dbReference type="Proteomes" id="UP000235392">
    <property type="component" value="Unassembled WGS sequence"/>
</dbReference>
<dbReference type="EMBL" id="PGCJ01000902">
    <property type="protein sequence ID" value="PLW15188.1"/>
    <property type="molecule type" value="Genomic_DNA"/>
</dbReference>
<feature type="region of interest" description="Disordered" evidence="1">
    <location>
        <begin position="76"/>
        <end position="98"/>
    </location>
</feature>
<evidence type="ECO:0000256" key="1">
    <source>
        <dbReference type="SAM" id="MobiDB-lite"/>
    </source>
</evidence>
<evidence type="ECO:0000313" key="3">
    <source>
        <dbReference type="EMBL" id="PLW37869.1"/>
    </source>
</evidence>
<protein>
    <submittedName>
        <fullName evidence="2">Uncharacterized protein</fullName>
    </submittedName>
</protein>
<evidence type="ECO:0000313" key="5">
    <source>
        <dbReference type="Proteomes" id="UP000235392"/>
    </source>
</evidence>
<feature type="compositionally biased region" description="Polar residues" evidence="1">
    <location>
        <begin position="78"/>
        <end position="89"/>
    </location>
</feature>
<proteinExistence type="predicted"/>
<organism evidence="2 4">
    <name type="scientific">Puccinia coronata f. sp. avenae</name>
    <dbReference type="NCBI Taxonomy" id="200324"/>
    <lineage>
        <taxon>Eukaryota</taxon>
        <taxon>Fungi</taxon>
        <taxon>Dikarya</taxon>
        <taxon>Basidiomycota</taxon>
        <taxon>Pucciniomycotina</taxon>
        <taxon>Pucciniomycetes</taxon>
        <taxon>Pucciniales</taxon>
        <taxon>Pucciniaceae</taxon>
        <taxon>Puccinia</taxon>
    </lineage>
</organism>
<evidence type="ECO:0000313" key="2">
    <source>
        <dbReference type="EMBL" id="PLW15188.1"/>
    </source>
</evidence>
<keyword evidence="4" id="KW-1185">Reference proteome</keyword>
<dbReference type="EMBL" id="PGCI01000136">
    <property type="protein sequence ID" value="PLW37869.1"/>
    <property type="molecule type" value="Genomic_DNA"/>
</dbReference>
<dbReference type="Proteomes" id="UP000235388">
    <property type="component" value="Unassembled WGS sequence"/>
</dbReference>
<dbReference type="AlphaFoldDB" id="A0A2N5SPN0"/>
<name>A0A2N5SPN0_9BASI</name>
<comment type="caution">
    <text evidence="2">The sequence shown here is derived from an EMBL/GenBank/DDBJ whole genome shotgun (WGS) entry which is preliminary data.</text>
</comment>
<evidence type="ECO:0000313" key="4">
    <source>
        <dbReference type="Proteomes" id="UP000235388"/>
    </source>
</evidence>